<evidence type="ECO:0000313" key="2">
    <source>
        <dbReference type="EMBL" id="KAJ0206752.1"/>
    </source>
</evidence>
<feature type="domain" description="Reverse transcriptase" evidence="1">
    <location>
        <begin position="1"/>
        <end position="156"/>
    </location>
</feature>
<accession>A0A9R1VGG7</accession>
<comment type="caution">
    <text evidence="2">The sequence shown here is derived from an EMBL/GenBank/DDBJ whole genome shotgun (WGS) entry which is preliminary data.</text>
</comment>
<proteinExistence type="predicted"/>
<protein>
    <recommendedName>
        <fullName evidence="1">Reverse transcriptase domain-containing protein</fullName>
    </recommendedName>
</protein>
<dbReference type="EMBL" id="NBSK02000005">
    <property type="protein sequence ID" value="KAJ0206752.1"/>
    <property type="molecule type" value="Genomic_DNA"/>
</dbReference>
<dbReference type="PANTHER" id="PTHR33116">
    <property type="entry name" value="REVERSE TRANSCRIPTASE ZINC-BINDING DOMAIN-CONTAINING PROTEIN-RELATED-RELATED"/>
    <property type="match status" value="1"/>
</dbReference>
<dbReference type="AlphaFoldDB" id="A0A9R1VGG7"/>
<gene>
    <name evidence="2" type="ORF">LSAT_V11C500235850</name>
</gene>
<dbReference type="Pfam" id="PF00078">
    <property type="entry name" value="RVT_1"/>
    <property type="match status" value="1"/>
</dbReference>
<dbReference type="InterPro" id="IPR000477">
    <property type="entry name" value="RT_dom"/>
</dbReference>
<reference evidence="2 3" key="1">
    <citation type="journal article" date="2017" name="Nat. Commun.">
        <title>Genome assembly with in vitro proximity ligation data and whole-genome triplication in lettuce.</title>
        <authorList>
            <person name="Reyes-Chin-Wo S."/>
            <person name="Wang Z."/>
            <person name="Yang X."/>
            <person name="Kozik A."/>
            <person name="Arikit S."/>
            <person name="Song C."/>
            <person name="Xia L."/>
            <person name="Froenicke L."/>
            <person name="Lavelle D.O."/>
            <person name="Truco M.J."/>
            <person name="Xia R."/>
            <person name="Zhu S."/>
            <person name="Xu C."/>
            <person name="Xu H."/>
            <person name="Xu X."/>
            <person name="Cox K."/>
            <person name="Korf I."/>
            <person name="Meyers B.C."/>
            <person name="Michelmore R.W."/>
        </authorList>
    </citation>
    <scope>NUCLEOTIDE SEQUENCE [LARGE SCALE GENOMIC DNA]</scope>
    <source>
        <strain evidence="3">cv. Salinas</strain>
        <tissue evidence="2">Seedlings</tissue>
    </source>
</reference>
<name>A0A9R1VGG7_LACSA</name>
<dbReference type="PROSITE" id="PS50878">
    <property type="entry name" value="RT_POL"/>
    <property type="match status" value="1"/>
</dbReference>
<dbReference type="SUPFAM" id="SSF56672">
    <property type="entry name" value="DNA/RNA polymerases"/>
    <property type="match status" value="1"/>
</dbReference>
<dbReference type="PANTHER" id="PTHR33116:SF79">
    <property type="entry name" value="REVERSE TRANSCRIPTASE DOMAIN, ZINC FINGER, CCHC-TYPE-RELATED"/>
    <property type="match status" value="1"/>
</dbReference>
<dbReference type="InterPro" id="IPR043502">
    <property type="entry name" value="DNA/RNA_pol_sf"/>
</dbReference>
<organism evidence="2 3">
    <name type="scientific">Lactuca sativa</name>
    <name type="common">Garden lettuce</name>
    <dbReference type="NCBI Taxonomy" id="4236"/>
    <lineage>
        <taxon>Eukaryota</taxon>
        <taxon>Viridiplantae</taxon>
        <taxon>Streptophyta</taxon>
        <taxon>Embryophyta</taxon>
        <taxon>Tracheophyta</taxon>
        <taxon>Spermatophyta</taxon>
        <taxon>Magnoliopsida</taxon>
        <taxon>eudicotyledons</taxon>
        <taxon>Gunneridae</taxon>
        <taxon>Pentapetalae</taxon>
        <taxon>asterids</taxon>
        <taxon>campanulids</taxon>
        <taxon>Asterales</taxon>
        <taxon>Asteraceae</taxon>
        <taxon>Cichorioideae</taxon>
        <taxon>Cichorieae</taxon>
        <taxon>Lactucinae</taxon>
        <taxon>Lactuca</taxon>
    </lineage>
</organism>
<keyword evidence="3" id="KW-1185">Reference proteome</keyword>
<evidence type="ECO:0000313" key="3">
    <source>
        <dbReference type="Proteomes" id="UP000235145"/>
    </source>
</evidence>
<sequence length="311" mass="35775">MEQMNFGVRWRLWIHSYLECGRALVIINGNPTKGVRQGDPLSPFLFIITMERLNFAMKTTVEKGVFDGIKFQNSSLCVSHLFYADDALFIVEWSRRNIANSARILRCFHISSGLKVNFKKSKVFGVGAPLMEISNWSAPLGCEPSSITFTYLGIPVGENMNKKECMEADHRKSTLAKAVLGNLHTYFMSIFVVPNGVLDTLEKIRRKFIWCREYDKKSIYWHQKKVGGIGLGSIKAMNISMLAKWMWCLKADESSIWSKVIRSIHNLEGRHWSVFANRSNTGVWKNIIKTRNHYTQYNVDPKEIVSWNSTY</sequence>
<evidence type="ECO:0000259" key="1">
    <source>
        <dbReference type="PROSITE" id="PS50878"/>
    </source>
</evidence>
<dbReference type="Proteomes" id="UP000235145">
    <property type="component" value="Unassembled WGS sequence"/>
</dbReference>